<dbReference type="SUPFAM" id="SSF52777">
    <property type="entry name" value="CoA-dependent acyltransferases"/>
    <property type="match status" value="2"/>
</dbReference>
<dbReference type="CDD" id="cd00833">
    <property type="entry name" value="PKS"/>
    <property type="match status" value="1"/>
</dbReference>
<dbReference type="SUPFAM" id="SSF55048">
    <property type="entry name" value="Probable ACP-binding domain of malonyl-CoA ACP transacylase"/>
    <property type="match status" value="1"/>
</dbReference>
<dbReference type="Gene3D" id="3.40.50.720">
    <property type="entry name" value="NAD(P)-binding Rossmann-like Domain"/>
    <property type="match status" value="2"/>
</dbReference>
<dbReference type="Pfam" id="PF00109">
    <property type="entry name" value="ketoacyl-synt"/>
    <property type="match status" value="1"/>
</dbReference>
<feature type="domain" description="PKS/mFAS DH" evidence="10">
    <location>
        <begin position="928"/>
        <end position="1235"/>
    </location>
</feature>
<dbReference type="InterPro" id="IPR009081">
    <property type="entry name" value="PP-bd_ACP"/>
</dbReference>
<dbReference type="InterPro" id="IPR006162">
    <property type="entry name" value="Ppantetheine_attach_site"/>
</dbReference>
<evidence type="ECO:0000259" key="10">
    <source>
        <dbReference type="PROSITE" id="PS52019"/>
    </source>
</evidence>
<dbReference type="Gene3D" id="3.30.559.70">
    <property type="entry name" value="Choline/Carnitine o-acyltransferase, domain 2"/>
    <property type="match status" value="1"/>
</dbReference>
<dbReference type="InterPro" id="IPR057326">
    <property type="entry name" value="KR_dom"/>
</dbReference>
<dbReference type="PANTHER" id="PTHR43775">
    <property type="entry name" value="FATTY ACID SYNTHASE"/>
    <property type="match status" value="1"/>
</dbReference>
<dbReference type="SUPFAM" id="SSF53901">
    <property type="entry name" value="Thiolase-like"/>
    <property type="match status" value="1"/>
</dbReference>
<dbReference type="Pfam" id="PF00755">
    <property type="entry name" value="Carn_acyltransf"/>
    <property type="match status" value="1"/>
</dbReference>
<dbReference type="GO" id="GO:0006633">
    <property type="term" value="P:fatty acid biosynthetic process"/>
    <property type="evidence" value="ECO:0007669"/>
    <property type="project" value="TreeGrafter"/>
</dbReference>
<dbReference type="SMART" id="SM00823">
    <property type="entry name" value="PKS_PP"/>
    <property type="match status" value="1"/>
</dbReference>
<comment type="caution">
    <text evidence="11">The sequence shown here is derived from an EMBL/GenBank/DDBJ whole genome shotgun (WGS) entry which is preliminary data.</text>
</comment>
<gene>
    <name evidence="11" type="ORF">CRHIZ90672A_00016857</name>
</gene>
<dbReference type="GO" id="GO:0004312">
    <property type="term" value="F:fatty acid synthase activity"/>
    <property type="evidence" value="ECO:0007669"/>
    <property type="project" value="TreeGrafter"/>
</dbReference>
<keyword evidence="3" id="KW-0808">Transferase</keyword>
<feature type="active site" description="Proton acceptor; for dehydratase activity" evidence="6">
    <location>
        <position position="960"/>
    </location>
</feature>
<dbReference type="Gene3D" id="3.40.366.10">
    <property type="entry name" value="Malonyl-Coenzyme A Acyl Carrier Protein, domain 2"/>
    <property type="match status" value="1"/>
</dbReference>
<sequence>MGETIAIAVVGMSCRMPGGANSPEGLWKVIENGTATWTPVPKERFNEKAFHHPNINNPNGTSTHQGGHFIDADVRDFDHAFFHVSPHQAAATDPQQRMLLETTYEALENAGWSRDAVAGSNTAVYAATFTADFDRNLYKDTLDLPVHYLAGSEESIMANRISHVFDLCGPSVALDTACSGGLIALHQACQSLTLNEIDAAVVVAGNLTLSPDHHLGMGHLHMLSDTGRSYPFDTRGSGYGRGEGFTVLIVKRLDEALRDRDPIHTVIRGIASNHDGYTSKGLNYPNGQSQAKLMRTTYSRASVRPQDVAYVEAHGTGTVAGDQEELQAIADVFAGPGRSLPLYVGSLKGNIGHLENGSGLASLIKAALVLKHKKIPPVAGFKNPKPGLPLDHLNIAKTLIDWPHAEGVIPRVSINSTGFGGANAHAIVEPAPLVGLPGPDVVDLAEEPLLFIFSANSQASLLAMLEAHRDWVRQQTDPKPLIDLSYTLCRRRTALRWRCSCVAKDQLSLLESLGKAISNPPTKPVPDATEVNFVFTGQGAQWAGMGRELLTKAKNGSVFRDSIRRSGDILLALGAQWDLEAELLRDETEGEVSLLNTAEVAKPGLTAIQVAVVDLLQSLGVKPHAVVGHSSGEIAGAYAAGHISQRAAIGIAYQGSFQGSVAKSRGLPRGAMMAVGMGEEEMKPYMQGLTSGEARIACVNSPKSVTLSGDADAIDEVAVRLAAVLDQSIFHRRLQVDTAYHSHHMLNVADDYLERLASMPTEGKIPPAEHVFFVSSVTGQVKTQGFDNEYFVANSVSPVRFSDAVETLVRSVVRESKPVFIEIGPHSALAGPFRQTLAHLNHEPKLDFGYSSVLQRKTKANVSSLSLAGFLFERGVHVDFKAVSALSPAHETAIVRSDLPAYKWDHTVKHWHESRISRDYRLRPDPYHDLLGVRLSDSTAIEPRWRHMVGLATLPWLADHVVDGLIIFPGSAYLCMAIEAIVQLTRQKHPSRPLETVSVTDISFLRGLVIPDSAQQRVEVQLSFEPKPNTTTGFRFRITALTDGQWYEHCKGDVEGVLVEDDSSNELRSWPAALQPSSRKHATTITPDDVYRELAEAGNKYGPTFRGIQSFEMTDEYLDTSTVIVIPNMSETMPARHQEPHIIHPSTLDIIFHTCIPMIGRHLGKGAAMPVRLEELLLSVDIPSSPSSELSVLATLTSSHFRAAHADMSVTTSNGKPILSITGMELRSLASHDTLGNKNPEICYTMNWQPDVDHLHAEGVSSFHDLVGYIFFKRADLRVAHIQSMDHSDLTLSFIGSVDAHRGSMSKLDLLDLGAFPREQADLKFLGFPKVRRQQLHEESSIADQGFEENSYDVVLISDIGLLSLSVRLLKPGELLVVTLNEGQVQSLDTAVQDFDIELQTQLEIYDTAHASKVIMLRKSKPTSDIEAPSNIQILTHSSHRHISGWVKALQKYLRNHLNCIISIDAFNMDSVCSHNRSATSLIIVADDQPQSPILSDASCFKAVARLLKQEPANVLWISPDEPLPMHQIVGFSRTAHAENDRLRLTTVHVAPTVLGGMENSRQEMSEKLLIFLSSVLRSLSSQTFHFEREYRVNESGTILIPRLHPSQELNRSIQQDHDGGFHIESCRFMDKERPPLVITGSNGLAGEAIFIEDNKLINLPLDAAEIEIETHATSVSQQEATGRQSFYEYAGVVSKVGSLAKPFTVGDFVVAVSPVMGASRLRVSAGNAGLLSSTVSCSIGAGLLASTMTACHALGELACLPAAGTLFIHGALSTVGRAAIAVAFSRGAHVIVTARDNREACLLGDQLGISADNVLVTRASLYRRRSRVVFGRGGIDVILQVNQDPVPPEAVPYLKRNGRFVIIGSVSSATLPGVAALPDGVRVLYCTAEDIVQNPGPSLVAQAADVLSHVPRTGWDYWVRDVSLAADALQLVRSRTTSKVVLQAGPDSFVQAVVPDPPNTSLLCDDASYVVAGGLGDLGQRLMILLAQRGARHFVTLSRRVADTIEKRDLQARLDQVAPGCCVYCISCDITSDSSLQDAAESLRRMGVPPVHGVIQSAMTLVDRTLDTMTFDDFKAATGVKVGGTLALERAFASPDLDFFLLMSSAVTIVGTSGQGNYNAGNAVLDALAHVRDKASSHFMSINIGLIEDTTSHVANLEAWTRSLARAGLKPVGPDEFTRFFDHILSVISTQTSSVEYKQIHHAMFGFDGESLLGTTSRNATCHSALFMHVFDAKLTSTSTTNTSDGGTAPRTLAEVLESGESAPYFISNAIADRLARLISADSTSIDQESRSILELGLDSLVAIELRNWIMSQFDAPLQSSEILTNQTIYALAGKVLARSSIAALTLSDDSDLAVETPDSTQGSDGLSHPPLPIPSLSDTLNRFKESRRAVDSDTKQHITASAVQTFEEDVGLKLQKRIEDAGPDAISDAFDQLIYLEWREPLMEQGQFYFVHSLEAPVHSQLARAATLTMATMQFERLLVAGQIAPHSLHGVPVSSKGHEWLFATTRCPGLVADQMIRYPPNSTVAILRRGHVFLLELPNRDTEMELSRIYAAYQEIIKVSEKHAVPVCTLTSNDRVTWTKARGKIELDTDNALALASIESAAFVVCLDDEEPTTAGERHMQFLLNGTSHHMENRWTDKPFQLAVAANGVSAGIYDHSKVDGLDGRAMHRYITQSLFGFASSELESLAVNVSSYPVRKVTWNLTPDTIHDIELAQQRCKISYHALDYQTFQVSNLNPTQLRNHRVSPNATAYLTTALATYLVDGRVRPSWEVVSQAQYARGRIEWVQTVTPAVRDFIEAAAASCATRDIFNAAASSYSRAISTAAAGQGFVNHLYALRMALKPGEEVPEIFGTHAWQATRRGGLEQGLKTGFMPEDDDEQEERLYGWHWDAGSFLVTGEGNAYIHCDVLKDNISFTVSGDAEYTAAVHEALKQASETVSSILRPFHYAKAVGVFVKSTS</sequence>
<dbReference type="InterPro" id="IPR020843">
    <property type="entry name" value="ER"/>
</dbReference>
<feature type="region of interest" description="Disordered" evidence="7">
    <location>
        <begin position="2354"/>
        <end position="2376"/>
    </location>
</feature>
<dbReference type="InterPro" id="IPR032821">
    <property type="entry name" value="PKS_assoc"/>
</dbReference>
<dbReference type="SMART" id="SM00829">
    <property type="entry name" value="PKS_ER"/>
    <property type="match status" value="1"/>
</dbReference>
<evidence type="ECO:0000256" key="3">
    <source>
        <dbReference type="ARBA" id="ARBA00022679"/>
    </source>
</evidence>
<evidence type="ECO:0000313" key="11">
    <source>
        <dbReference type="EMBL" id="CAH0024587.1"/>
    </source>
</evidence>
<evidence type="ECO:0008006" key="13">
    <source>
        <dbReference type="Google" id="ProtNLM"/>
    </source>
</evidence>
<dbReference type="Proteomes" id="UP000696573">
    <property type="component" value="Unassembled WGS sequence"/>
</dbReference>
<evidence type="ECO:0000259" key="9">
    <source>
        <dbReference type="PROSITE" id="PS52004"/>
    </source>
</evidence>
<dbReference type="InterPro" id="IPR042104">
    <property type="entry name" value="PKS_dehydratase_sf"/>
</dbReference>
<dbReference type="InterPro" id="IPR013968">
    <property type="entry name" value="PKS_KR"/>
</dbReference>
<dbReference type="Pfam" id="PF08659">
    <property type="entry name" value="KR"/>
    <property type="match status" value="1"/>
</dbReference>
<dbReference type="InterPro" id="IPR050091">
    <property type="entry name" value="PKS_NRPS_Biosynth_Enz"/>
</dbReference>
<dbReference type="InterPro" id="IPR014030">
    <property type="entry name" value="Ketoacyl_synth_N"/>
</dbReference>
<dbReference type="InterPro" id="IPR016035">
    <property type="entry name" value="Acyl_Trfase/lysoPLipase"/>
</dbReference>
<dbReference type="InterPro" id="IPR049900">
    <property type="entry name" value="PKS_mFAS_DH"/>
</dbReference>
<dbReference type="OrthoDB" id="329835at2759"/>
<dbReference type="Pfam" id="PF02801">
    <property type="entry name" value="Ketoacyl-synt_C"/>
    <property type="match status" value="1"/>
</dbReference>
<feature type="active site" description="Proton donor; for dehydratase activity" evidence="6">
    <location>
        <position position="1149"/>
    </location>
</feature>
<feature type="domain" description="Carrier" evidence="8">
    <location>
        <begin position="2266"/>
        <end position="2341"/>
    </location>
</feature>
<dbReference type="InterPro" id="IPR016036">
    <property type="entry name" value="Malonyl_transacylase_ACP-bd"/>
</dbReference>
<feature type="region of interest" description="C-terminal hotdog fold" evidence="6">
    <location>
        <begin position="1079"/>
        <end position="1235"/>
    </location>
</feature>
<dbReference type="InterPro" id="IPR011032">
    <property type="entry name" value="GroES-like_sf"/>
</dbReference>
<evidence type="ECO:0000259" key="8">
    <source>
        <dbReference type="PROSITE" id="PS50075"/>
    </source>
</evidence>
<evidence type="ECO:0000256" key="2">
    <source>
        <dbReference type="ARBA" id="ARBA00022553"/>
    </source>
</evidence>
<evidence type="ECO:0000256" key="4">
    <source>
        <dbReference type="ARBA" id="ARBA00023002"/>
    </source>
</evidence>
<dbReference type="InterPro" id="IPR023213">
    <property type="entry name" value="CAT-like_dom_sf"/>
</dbReference>
<dbReference type="Gene3D" id="3.10.129.110">
    <property type="entry name" value="Polyketide synthase dehydratase"/>
    <property type="match status" value="1"/>
</dbReference>
<dbReference type="InterPro" id="IPR016039">
    <property type="entry name" value="Thiolase-like"/>
</dbReference>
<dbReference type="CDD" id="cd05274">
    <property type="entry name" value="KR_FAS_SDR_x"/>
    <property type="match status" value="1"/>
</dbReference>
<dbReference type="SMART" id="SM00825">
    <property type="entry name" value="PKS_KS"/>
    <property type="match status" value="1"/>
</dbReference>
<dbReference type="GO" id="GO:0031177">
    <property type="term" value="F:phosphopantetheine binding"/>
    <property type="evidence" value="ECO:0007669"/>
    <property type="project" value="InterPro"/>
</dbReference>
<accession>A0A9N9VEA3</accession>
<keyword evidence="12" id="KW-1185">Reference proteome</keyword>
<dbReference type="PROSITE" id="PS50075">
    <property type="entry name" value="CARRIER"/>
    <property type="match status" value="1"/>
</dbReference>
<dbReference type="InterPro" id="IPR042231">
    <property type="entry name" value="Cho/carn_acyl_trans_2"/>
</dbReference>
<name>A0A9N9VEA3_9HYPO</name>
<dbReference type="GO" id="GO:0016491">
    <property type="term" value="F:oxidoreductase activity"/>
    <property type="evidence" value="ECO:0007669"/>
    <property type="project" value="UniProtKB-KW"/>
</dbReference>
<dbReference type="Pfam" id="PF21089">
    <property type="entry name" value="PKS_DH_N"/>
    <property type="match status" value="1"/>
</dbReference>
<dbReference type="SMART" id="SM00826">
    <property type="entry name" value="PKS_DH"/>
    <property type="match status" value="1"/>
</dbReference>
<keyword evidence="4" id="KW-0560">Oxidoreductase</keyword>
<dbReference type="InterPro" id="IPR049552">
    <property type="entry name" value="PKS_DH_N"/>
</dbReference>
<dbReference type="InterPro" id="IPR020807">
    <property type="entry name" value="PKS_DH"/>
</dbReference>
<organism evidence="11 12">
    <name type="scientific">Clonostachys rhizophaga</name>
    <dbReference type="NCBI Taxonomy" id="160324"/>
    <lineage>
        <taxon>Eukaryota</taxon>
        <taxon>Fungi</taxon>
        <taxon>Dikarya</taxon>
        <taxon>Ascomycota</taxon>
        <taxon>Pezizomycotina</taxon>
        <taxon>Sordariomycetes</taxon>
        <taxon>Hypocreomycetidae</taxon>
        <taxon>Hypocreales</taxon>
        <taxon>Bionectriaceae</taxon>
        <taxon>Clonostachys</taxon>
    </lineage>
</organism>
<dbReference type="Gene3D" id="3.90.180.10">
    <property type="entry name" value="Medium-chain alcohol dehydrogenases, catalytic domain"/>
    <property type="match status" value="1"/>
</dbReference>
<dbReference type="InterPro" id="IPR039551">
    <property type="entry name" value="Cho/carn_acyl_trans"/>
</dbReference>
<dbReference type="SMART" id="SM00822">
    <property type="entry name" value="PKS_KR"/>
    <property type="match status" value="1"/>
</dbReference>
<proteinExistence type="predicted"/>
<dbReference type="PROSITE" id="PS52004">
    <property type="entry name" value="KS3_2"/>
    <property type="match status" value="1"/>
</dbReference>
<evidence type="ECO:0000256" key="1">
    <source>
        <dbReference type="ARBA" id="ARBA00022450"/>
    </source>
</evidence>
<keyword evidence="2" id="KW-0597">Phosphoprotein</keyword>
<protein>
    <recommendedName>
        <fullName evidence="13">Polyketide synthase</fullName>
    </recommendedName>
</protein>
<dbReference type="InterPro" id="IPR001227">
    <property type="entry name" value="Ac_transferase_dom_sf"/>
</dbReference>
<dbReference type="Pfam" id="PF16197">
    <property type="entry name" value="KAsynt_C_assoc"/>
    <property type="match status" value="1"/>
</dbReference>
<feature type="region of interest" description="N-terminal hotdog fold" evidence="6">
    <location>
        <begin position="928"/>
        <end position="1061"/>
    </location>
</feature>
<dbReference type="GO" id="GO:0044550">
    <property type="term" value="P:secondary metabolite biosynthetic process"/>
    <property type="evidence" value="ECO:0007669"/>
    <property type="project" value="TreeGrafter"/>
</dbReference>
<dbReference type="SUPFAM" id="SSF50129">
    <property type="entry name" value="GroES-like"/>
    <property type="match status" value="1"/>
</dbReference>
<dbReference type="InterPro" id="IPR014031">
    <property type="entry name" value="Ketoacyl_synth_C"/>
</dbReference>
<keyword evidence="5" id="KW-0511">Multifunctional enzyme</keyword>
<dbReference type="Pfam" id="PF00698">
    <property type="entry name" value="Acyl_transf_1"/>
    <property type="match status" value="1"/>
</dbReference>
<dbReference type="Pfam" id="PF23297">
    <property type="entry name" value="ACP_SdgA_C"/>
    <property type="match status" value="1"/>
</dbReference>
<dbReference type="EMBL" id="CABFNQ020000698">
    <property type="protein sequence ID" value="CAH0024587.1"/>
    <property type="molecule type" value="Genomic_DNA"/>
</dbReference>
<evidence type="ECO:0000256" key="5">
    <source>
        <dbReference type="ARBA" id="ARBA00023268"/>
    </source>
</evidence>
<dbReference type="Gene3D" id="3.30.559.10">
    <property type="entry name" value="Chloramphenicol acetyltransferase-like domain"/>
    <property type="match status" value="1"/>
</dbReference>
<dbReference type="InterPro" id="IPR020841">
    <property type="entry name" value="PKS_Beta-ketoAc_synthase_dom"/>
</dbReference>
<evidence type="ECO:0000256" key="6">
    <source>
        <dbReference type="PROSITE-ProRule" id="PRU01363"/>
    </source>
</evidence>
<feature type="domain" description="Ketosynthase family 3 (KS3)" evidence="9">
    <location>
        <begin position="4"/>
        <end position="430"/>
    </location>
</feature>
<keyword evidence="1" id="KW-0596">Phosphopantetheine</keyword>
<dbReference type="Gene3D" id="3.40.47.10">
    <property type="match status" value="1"/>
</dbReference>
<dbReference type="SMART" id="SM00827">
    <property type="entry name" value="PKS_AT"/>
    <property type="match status" value="1"/>
</dbReference>
<dbReference type="InterPro" id="IPR014043">
    <property type="entry name" value="Acyl_transferase_dom"/>
</dbReference>
<dbReference type="SUPFAM" id="SSF51735">
    <property type="entry name" value="NAD(P)-binding Rossmann-fold domains"/>
    <property type="match status" value="2"/>
</dbReference>
<dbReference type="InterPro" id="IPR020806">
    <property type="entry name" value="PKS_PP-bd"/>
</dbReference>
<dbReference type="SUPFAM" id="SSF47336">
    <property type="entry name" value="ACP-like"/>
    <property type="match status" value="1"/>
</dbReference>
<dbReference type="PROSITE" id="PS00012">
    <property type="entry name" value="PHOSPHOPANTETHEINE"/>
    <property type="match status" value="1"/>
</dbReference>
<dbReference type="InterPro" id="IPR036736">
    <property type="entry name" value="ACP-like_sf"/>
</dbReference>
<evidence type="ECO:0000256" key="7">
    <source>
        <dbReference type="SAM" id="MobiDB-lite"/>
    </source>
</evidence>
<dbReference type="PANTHER" id="PTHR43775:SF22">
    <property type="entry name" value="SYNTHASE, PUTATIVE (JCVI)-RELATED"/>
    <property type="match status" value="1"/>
</dbReference>
<dbReference type="Gene3D" id="1.10.1200.10">
    <property type="entry name" value="ACP-like"/>
    <property type="match status" value="1"/>
</dbReference>
<evidence type="ECO:0000313" key="12">
    <source>
        <dbReference type="Proteomes" id="UP000696573"/>
    </source>
</evidence>
<dbReference type="SUPFAM" id="SSF52151">
    <property type="entry name" value="FabD/lysophospholipase-like"/>
    <property type="match status" value="1"/>
</dbReference>
<dbReference type="Pfam" id="PF14765">
    <property type="entry name" value="PS-DH"/>
    <property type="match status" value="1"/>
</dbReference>
<dbReference type="PROSITE" id="PS52019">
    <property type="entry name" value="PKS_MFAS_DH"/>
    <property type="match status" value="1"/>
</dbReference>
<reference evidence="11" key="1">
    <citation type="submission" date="2021-10" db="EMBL/GenBank/DDBJ databases">
        <authorList>
            <person name="Piombo E."/>
        </authorList>
    </citation>
    <scope>NUCLEOTIDE SEQUENCE</scope>
</reference>
<dbReference type="InterPro" id="IPR036291">
    <property type="entry name" value="NAD(P)-bd_dom_sf"/>
</dbReference>
<dbReference type="InterPro" id="IPR049551">
    <property type="entry name" value="PKS_DH_C"/>
</dbReference>